<evidence type="ECO:0000313" key="2">
    <source>
        <dbReference type="EMBL" id="QKG20714.1"/>
    </source>
</evidence>
<proteinExistence type="predicted"/>
<dbReference type="Pfam" id="PF20103">
    <property type="entry name" value="DUF6493"/>
    <property type="match status" value="1"/>
</dbReference>
<name>A0A7D3VTV5_ACTVE</name>
<dbReference type="EMBL" id="CP053892">
    <property type="protein sequence ID" value="QKG20714.1"/>
    <property type="molecule type" value="Genomic_DNA"/>
</dbReference>
<dbReference type="AlphaFoldDB" id="A0A7D3VTV5"/>
<evidence type="ECO:0000313" key="3">
    <source>
        <dbReference type="Proteomes" id="UP000501240"/>
    </source>
</evidence>
<reference evidence="2 3" key="1">
    <citation type="submission" date="2020-05" db="EMBL/GenBank/DDBJ databases">
        <title>Actinomadura verrucosospora NRRL-B18236 (PFL_A860) Genome sequencing and assembly.</title>
        <authorList>
            <person name="Samborskyy M."/>
        </authorList>
    </citation>
    <scope>NUCLEOTIDE SEQUENCE [LARGE SCALE GENOMIC DNA]</scope>
    <source>
        <strain evidence="2 3">NRRL:B18236</strain>
    </source>
</reference>
<keyword evidence="3" id="KW-1185">Reference proteome</keyword>
<sequence length="886" mass="94771">MSWDAIRDAIDAKDQGRVIGLVRGLDGPGRKEVADRLPGKLKELRDDTRFGDLEKGYHQPLMMAGAGTIGGAAAVAAWLCRREFDTWWLRSQGRELRRDLDAVTAARPAEWRADVARRIADRLRITDFAESVLPRWHMAAGLTLSAGAEPPASDGFVVMWASGGATPSALADDPFLDALVPRLFEADGVGAALAFDENTLQYMPDGAKSWAGALAELAAAGRLDRGMLLDGCVSRFLRGGTPHELRWFVRLHEVLDPAAEEFAARARDYVRLLPAAPSKVADLALQAVRRADEREPIEEPLFEEAAGAVLFRPEKKLVRAGLTWADRTARKHDRVDAALRAVTAVFSSDALDLRERAVKVAVKQAGKASTASREDVRAAAAELPDTLRAMIAEAFGEVGAASPEPWAPPGPPPFVPREMPAPIGSPTELAQEFAVLLRAENPDRLAVERFVAALVEFAYQDIDGTRNALRPVVEERAPWLVNPDQQIGHHEKDWTLFAVRRLFLPKTPSRLAEALASLLKGWSRKGETIFDPQLDRFLDLRGREIASAVGRVPVLLAAPTAPGGHIDPGVLVERLERLEAAGTEPGRAELAQAMLRVPREIDPAAAARAKGLASPAGQAMAAWLAAGPQPDLDVRCEVLEEPTATVGDRTLRLPSRIVSVVSFPGDSDIARLCAFPEEGWRDFGRPQYSHTFAWWPGITPSHREIAAAQLVPYQAGLTDETWLQGATMLALAETDGPSGAATGTLLACTLANAHERHRADAVDALLTLSARGVLPAAETGVAIGRLAAFGRVKLGRIVKALGSAADAGAPADVWTIIAAALPEVLAGPGGHAVRGLPDLIALGTRTAETTRARGAIPVLEAAAGRGGSGRLVKEAARLHRTLTAAT</sequence>
<dbReference type="InterPro" id="IPR045472">
    <property type="entry name" value="DUF6493"/>
</dbReference>
<evidence type="ECO:0000259" key="1">
    <source>
        <dbReference type="Pfam" id="PF20103"/>
    </source>
</evidence>
<dbReference type="RefSeq" id="WP_173095094.1">
    <property type="nucleotide sequence ID" value="NZ_CP053892.1"/>
</dbReference>
<dbReference type="Proteomes" id="UP000501240">
    <property type="component" value="Chromosome"/>
</dbReference>
<feature type="domain" description="DUF6493" evidence="1">
    <location>
        <begin position="175"/>
        <end position="306"/>
    </location>
</feature>
<organism evidence="2 3">
    <name type="scientific">Actinomadura verrucosospora</name>
    <dbReference type="NCBI Taxonomy" id="46165"/>
    <lineage>
        <taxon>Bacteria</taxon>
        <taxon>Bacillati</taxon>
        <taxon>Actinomycetota</taxon>
        <taxon>Actinomycetes</taxon>
        <taxon>Streptosporangiales</taxon>
        <taxon>Thermomonosporaceae</taxon>
        <taxon>Actinomadura</taxon>
    </lineage>
</organism>
<protein>
    <submittedName>
        <fullName evidence="2">Secreted protein</fullName>
    </submittedName>
</protein>
<gene>
    <name evidence="2" type="ORF">ACTIVE_2352</name>
</gene>
<accession>A0A7D3VTV5</accession>